<keyword evidence="2" id="KW-0732">Signal</keyword>
<dbReference type="Pfam" id="PF22494">
    <property type="entry name" value="choice_anch_I"/>
    <property type="match status" value="1"/>
</dbReference>
<keyword evidence="5" id="KW-1185">Reference proteome</keyword>
<reference evidence="5" key="1">
    <citation type="submission" date="2015-02" db="EMBL/GenBank/DDBJ databases">
        <title>Genome sequencing for Strongylocentrotus purpuratus.</title>
        <authorList>
            <person name="Murali S."/>
            <person name="Liu Y."/>
            <person name="Vee V."/>
            <person name="English A."/>
            <person name="Wang M."/>
            <person name="Skinner E."/>
            <person name="Han Y."/>
            <person name="Muzny D.M."/>
            <person name="Worley K.C."/>
            <person name="Gibbs R.A."/>
        </authorList>
    </citation>
    <scope>NUCLEOTIDE SEQUENCE</scope>
</reference>
<dbReference type="PANTHER" id="PTHR46928:SF1">
    <property type="entry name" value="MESENCHYME-SPECIFIC CELL SURFACE GLYCOPROTEIN"/>
    <property type="match status" value="1"/>
</dbReference>
<dbReference type="AlphaFoldDB" id="A0A7M7NVR6"/>
<evidence type="ECO:0000259" key="3">
    <source>
        <dbReference type="Pfam" id="PF22494"/>
    </source>
</evidence>
<name>A0A7M7NVR6_STRPU</name>
<dbReference type="GeneID" id="591905"/>
<dbReference type="InterPro" id="IPR055188">
    <property type="entry name" value="Choice_anch_I"/>
</dbReference>
<dbReference type="InterPro" id="IPR011044">
    <property type="entry name" value="Quino_amine_DH_bsu"/>
</dbReference>
<dbReference type="InterPro" id="IPR015943">
    <property type="entry name" value="WD40/YVTN_repeat-like_dom_sf"/>
</dbReference>
<evidence type="ECO:0000256" key="2">
    <source>
        <dbReference type="SAM" id="SignalP"/>
    </source>
</evidence>
<feature type="domain" description="Choice-of-anchor I" evidence="3">
    <location>
        <begin position="69"/>
        <end position="553"/>
    </location>
</feature>
<dbReference type="PANTHER" id="PTHR46928">
    <property type="entry name" value="MESENCHYME-SPECIFIC CELL SURFACE GLYCOPROTEIN"/>
    <property type="match status" value="1"/>
</dbReference>
<reference evidence="4" key="2">
    <citation type="submission" date="2021-01" db="UniProtKB">
        <authorList>
            <consortium name="EnsemblMetazoa"/>
        </authorList>
    </citation>
    <scope>IDENTIFICATION</scope>
</reference>
<evidence type="ECO:0000313" key="5">
    <source>
        <dbReference type="Proteomes" id="UP000007110"/>
    </source>
</evidence>
<feature type="region of interest" description="Disordered" evidence="1">
    <location>
        <begin position="431"/>
        <end position="450"/>
    </location>
</feature>
<protein>
    <recommendedName>
        <fullName evidence="3">Choice-of-anchor I domain-containing protein</fullName>
    </recommendedName>
</protein>
<dbReference type="NCBIfam" id="NF038117">
    <property type="entry name" value="choice_anch_I"/>
    <property type="match status" value="1"/>
</dbReference>
<feature type="signal peptide" evidence="2">
    <location>
        <begin position="1"/>
        <end position="27"/>
    </location>
</feature>
<organism evidence="4 5">
    <name type="scientific">Strongylocentrotus purpuratus</name>
    <name type="common">Purple sea urchin</name>
    <dbReference type="NCBI Taxonomy" id="7668"/>
    <lineage>
        <taxon>Eukaryota</taxon>
        <taxon>Metazoa</taxon>
        <taxon>Echinodermata</taxon>
        <taxon>Eleutherozoa</taxon>
        <taxon>Echinozoa</taxon>
        <taxon>Echinoidea</taxon>
        <taxon>Euechinoidea</taxon>
        <taxon>Echinacea</taxon>
        <taxon>Camarodonta</taxon>
        <taxon>Echinidea</taxon>
        <taxon>Strongylocentrotidae</taxon>
        <taxon>Strongylocentrotus</taxon>
    </lineage>
</organism>
<dbReference type="Proteomes" id="UP000007110">
    <property type="component" value="Unassembled WGS sequence"/>
</dbReference>
<dbReference type="EnsemblMetazoa" id="XM_030986561">
    <property type="protein sequence ID" value="XP_030842421"/>
    <property type="gene ID" value="LOC591905"/>
</dbReference>
<evidence type="ECO:0000313" key="4">
    <source>
        <dbReference type="EnsemblMetazoa" id="XP_030842421"/>
    </source>
</evidence>
<dbReference type="Gene3D" id="2.130.10.10">
    <property type="entry name" value="YVTN repeat-like/Quinoprotein amine dehydrogenase"/>
    <property type="match status" value="1"/>
</dbReference>
<dbReference type="RefSeq" id="XP_030842421.1">
    <property type="nucleotide sequence ID" value="XM_030986561.1"/>
</dbReference>
<dbReference type="SUPFAM" id="SSF50969">
    <property type="entry name" value="YVTN repeat-like/Quinoprotein amine dehydrogenase"/>
    <property type="match status" value="1"/>
</dbReference>
<accession>A0A7M7NVR6</accession>
<dbReference type="InterPro" id="IPR052956">
    <property type="entry name" value="Mesenchyme-surface_protein"/>
</dbReference>
<proteinExistence type="predicted"/>
<evidence type="ECO:0000256" key="1">
    <source>
        <dbReference type="SAM" id="MobiDB-lite"/>
    </source>
</evidence>
<sequence length="581" mass="64105">MDHILHRRLRKLLTSLWLVLLTVSLSAARFTLNPISVLYVPYEFDATTGEGLYGLVKGPSEQSSYDYKNHLLYIAGDTYVQIANISDAANPAIIHSRPVSSSVNDIEVCGDYVGYLENGIAHKNAQGMLHLMRAYNTTSRNWTDYLEIPVGSVPDMLYFTKDCQTIVVVNEGEYDETDVPGVFIDPEGTVSIIRLDSGRSEGYTINHLNFTAFNERAAEYEAKGVRYSYKNSTFSQNLEPEYVAISSDDSTAYIALQENNAIAVINIGTETIEEIYSLGLKSWKDLKLDVSDRDGGIVFRNHDIYSMYQPDAIKYFDVGGTGYIATANEGATVEYPTWTEEKRGKSLVDDGLVWGESPLISALNDTSQLGRLKFSQYEGINASRFGKIDQLVFYGGRSISIRKASDLSLVYDSGDVIEVKSSQELTNVFNTDTKPLTGAPEGSADTRSDDYGPECESLAFAEVNGTRLLFVGIERLSAIAIFTFPSGSAIPEFDSFHRAGGTDRSYDQLLIDREVGDLDPEDIKFLPYEKSPTGKDFLIVTNNIAGTIAFYDVVNTDGSSTTIAPDDYTDLDSTTGMTRAV</sequence>
<feature type="chain" id="PRO_5029906891" description="Choice-of-anchor I domain-containing protein" evidence="2">
    <location>
        <begin position="28"/>
        <end position="581"/>
    </location>
</feature>